<feature type="domain" description="FAD-binding" evidence="5">
    <location>
        <begin position="312"/>
        <end position="388"/>
    </location>
</feature>
<dbReference type="Pfam" id="PF01494">
    <property type="entry name" value="FAD_binding_3"/>
    <property type="match status" value="2"/>
</dbReference>
<evidence type="ECO:0000256" key="3">
    <source>
        <dbReference type="ARBA" id="ARBA00023002"/>
    </source>
</evidence>
<sequence>MTSQTVEALEIAIIGGGLCGLALAIALRKRSVPFKIYEGRSSFTELGAGINVGPNSSTALRLIDEDLATAFFAIANRNPPPKEDVYLDIRLGAPSGEFRDGEVIETLLAPPTGNTTIGRNALLQMLAEHAGLTSGSGQKDAIFNKKLSKFSKTSFGVTLTFEDGTTAIASAVIACDGIHSTVRRLLLGADSLVARPQYSESGAYRAILPFKELEAILGPERARSSQAIVGPGGYIIYYPTTATTMNVGFWKWRKGVWPKPEGWLLDKQGQRMQQDFAGWGGVAKQMVGMALEKGGGDEIQFWGTFYHAVQPEKCWEGRVCLLGDASHAMPPHAGAGAGQAMEDAYVLSEVLSVVNARKLHVSLQDQLAKAFDSYECVRRPRYQAVLEQSQASMHLWANLYDEPLTKEKVQIWRDQVRESFENIWHHHLEADAIKARKALEAMLESESI</sequence>
<accession>A0AAN7YM31</accession>
<proteinExistence type="predicted"/>
<dbReference type="InterPro" id="IPR051104">
    <property type="entry name" value="FAD_monoxygenase"/>
</dbReference>
<dbReference type="SUPFAM" id="SSF51905">
    <property type="entry name" value="FAD/NAD(P)-binding domain"/>
    <property type="match status" value="1"/>
</dbReference>
<keyword evidence="4" id="KW-1133">Transmembrane helix</keyword>
<dbReference type="PANTHER" id="PTHR46720">
    <property type="entry name" value="HYDROXYLASE, PUTATIVE (AFU_ORTHOLOGUE AFUA_3G01460)-RELATED"/>
    <property type="match status" value="1"/>
</dbReference>
<evidence type="ECO:0000256" key="4">
    <source>
        <dbReference type="SAM" id="Phobius"/>
    </source>
</evidence>
<dbReference type="GO" id="GO:0071949">
    <property type="term" value="F:FAD binding"/>
    <property type="evidence" value="ECO:0007669"/>
    <property type="project" value="InterPro"/>
</dbReference>
<keyword evidence="4" id="KW-0472">Membrane</keyword>
<dbReference type="InterPro" id="IPR036188">
    <property type="entry name" value="FAD/NAD-bd_sf"/>
</dbReference>
<protein>
    <recommendedName>
        <fullName evidence="5">FAD-binding domain-containing protein</fullName>
    </recommendedName>
</protein>
<dbReference type="EMBL" id="JAVRRL010000080">
    <property type="protein sequence ID" value="KAK5108693.1"/>
    <property type="molecule type" value="Genomic_DNA"/>
</dbReference>
<keyword evidence="1" id="KW-0285">Flavoprotein</keyword>
<feature type="domain" description="FAD-binding" evidence="5">
    <location>
        <begin position="10"/>
        <end position="185"/>
    </location>
</feature>
<dbReference type="AlphaFoldDB" id="A0AAN7YM31"/>
<dbReference type="GO" id="GO:0016491">
    <property type="term" value="F:oxidoreductase activity"/>
    <property type="evidence" value="ECO:0007669"/>
    <property type="project" value="UniProtKB-KW"/>
</dbReference>
<evidence type="ECO:0000256" key="2">
    <source>
        <dbReference type="ARBA" id="ARBA00022827"/>
    </source>
</evidence>
<dbReference type="GO" id="GO:0044550">
    <property type="term" value="P:secondary metabolite biosynthetic process"/>
    <property type="evidence" value="ECO:0007669"/>
    <property type="project" value="TreeGrafter"/>
</dbReference>
<organism evidence="6 7">
    <name type="scientific">Meristemomyces frigidus</name>
    <dbReference type="NCBI Taxonomy" id="1508187"/>
    <lineage>
        <taxon>Eukaryota</taxon>
        <taxon>Fungi</taxon>
        <taxon>Dikarya</taxon>
        <taxon>Ascomycota</taxon>
        <taxon>Pezizomycotina</taxon>
        <taxon>Dothideomycetes</taxon>
        <taxon>Dothideomycetidae</taxon>
        <taxon>Mycosphaerellales</taxon>
        <taxon>Teratosphaeriaceae</taxon>
        <taxon>Meristemomyces</taxon>
    </lineage>
</organism>
<gene>
    <name evidence="6" type="ORF">LTR62_008098</name>
</gene>
<dbReference type="Gene3D" id="3.50.50.60">
    <property type="entry name" value="FAD/NAD(P)-binding domain"/>
    <property type="match status" value="1"/>
</dbReference>
<dbReference type="InterPro" id="IPR002938">
    <property type="entry name" value="FAD-bd"/>
</dbReference>
<keyword evidence="3" id="KW-0560">Oxidoreductase</keyword>
<feature type="transmembrane region" description="Helical" evidence="4">
    <location>
        <begin position="6"/>
        <end position="27"/>
    </location>
</feature>
<evidence type="ECO:0000259" key="5">
    <source>
        <dbReference type="Pfam" id="PF01494"/>
    </source>
</evidence>
<name>A0AAN7YM31_9PEZI</name>
<evidence type="ECO:0000313" key="6">
    <source>
        <dbReference type="EMBL" id="KAK5108693.1"/>
    </source>
</evidence>
<comment type="caution">
    <text evidence="6">The sequence shown here is derived from an EMBL/GenBank/DDBJ whole genome shotgun (WGS) entry which is preliminary data.</text>
</comment>
<evidence type="ECO:0000256" key="1">
    <source>
        <dbReference type="ARBA" id="ARBA00022630"/>
    </source>
</evidence>
<dbReference type="PANTHER" id="PTHR46720:SF3">
    <property type="entry name" value="FAD-BINDING DOMAIN-CONTAINING PROTEIN-RELATED"/>
    <property type="match status" value="1"/>
</dbReference>
<reference evidence="6" key="1">
    <citation type="submission" date="2023-08" db="EMBL/GenBank/DDBJ databases">
        <title>Black Yeasts Isolated from many extreme environments.</title>
        <authorList>
            <person name="Coleine C."/>
            <person name="Stajich J.E."/>
            <person name="Selbmann L."/>
        </authorList>
    </citation>
    <scope>NUCLEOTIDE SEQUENCE</scope>
    <source>
        <strain evidence="6">CCFEE 5401</strain>
    </source>
</reference>
<keyword evidence="4" id="KW-0812">Transmembrane</keyword>
<dbReference type="Proteomes" id="UP001310890">
    <property type="component" value="Unassembled WGS sequence"/>
</dbReference>
<evidence type="ECO:0000313" key="7">
    <source>
        <dbReference type="Proteomes" id="UP001310890"/>
    </source>
</evidence>
<keyword evidence="2" id="KW-0274">FAD</keyword>
<dbReference type="PRINTS" id="PR00420">
    <property type="entry name" value="RNGMNOXGNASE"/>
</dbReference>